<dbReference type="PANTHER" id="PTHR31438:SF7">
    <property type="entry name" value="ACYLTRANSFERASE MBTK_IUCB-LIKE CONSERVED DOMAIN-CONTAINING PROTEIN"/>
    <property type="match status" value="1"/>
</dbReference>
<accession>A0A168B7H6</accession>
<dbReference type="InterPro" id="IPR016181">
    <property type="entry name" value="Acyl_CoA_acyltransferase"/>
</dbReference>
<protein>
    <submittedName>
        <fullName evidence="3">Acyl-CoA N-acyltransferase</fullName>
    </submittedName>
</protein>
<name>A0A168B7H6_9HYPO</name>
<proteinExistence type="inferred from homology"/>
<dbReference type="Gene3D" id="3.40.630.30">
    <property type="match status" value="1"/>
</dbReference>
<comment type="similarity">
    <text evidence="1">Belongs to the lysine N-acyltransferase MbtK family.</text>
</comment>
<comment type="caution">
    <text evidence="3">The sequence shown here is derived from an EMBL/GenBank/DDBJ whole genome shotgun (WGS) entry which is preliminary data.</text>
</comment>
<keyword evidence="3" id="KW-0808">Transferase</keyword>
<dbReference type="PANTHER" id="PTHR31438">
    <property type="entry name" value="LYSINE N-ACYLTRANSFERASE C17G9.06C-RELATED"/>
    <property type="match status" value="1"/>
</dbReference>
<organism evidence="3 4">
    <name type="scientific">Moelleriella libera RCEF 2490</name>
    <dbReference type="NCBI Taxonomy" id="1081109"/>
    <lineage>
        <taxon>Eukaryota</taxon>
        <taxon>Fungi</taxon>
        <taxon>Dikarya</taxon>
        <taxon>Ascomycota</taxon>
        <taxon>Pezizomycotina</taxon>
        <taxon>Sordariomycetes</taxon>
        <taxon>Hypocreomycetidae</taxon>
        <taxon>Hypocreales</taxon>
        <taxon>Clavicipitaceae</taxon>
        <taxon>Moelleriella</taxon>
    </lineage>
</organism>
<dbReference type="STRING" id="1081109.A0A168B7H6"/>
<dbReference type="Pfam" id="PF13523">
    <property type="entry name" value="Acetyltransf_8"/>
    <property type="match status" value="1"/>
</dbReference>
<dbReference type="OrthoDB" id="4250781at2759"/>
<dbReference type="EMBL" id="AZGY01000010">
    <property type="protein sequence ID" value="KZZ94907.1"/>
    <property type="molecule type" value="Genomic_DNA"/>
</dbReference>
<dbReference type="SUPFAM" id="SSF55729">
    <property type="entry name" value="Acyl-CoA N-acyltransferases (Nat)"/>
    <property type="match status" value="1"/>
</dbReference>
<dbReference type="AlphaFoldDB" id="A0A168B7H6"/>
<gene>
    <name evidence="3" type="ORF">AAL_05018</name>
</gene>
<evidence type="ECO:0000313" key="4">
    <source>
        <dbReference type="Proteomes" id="UP000078544"/>
    </source>
</evidence>
<dbReference type="GO" id="GO:0016410">
    <property type="term" value="F:N-acyltransferase activity"/>
    <property type="evidence" value="ECO:0007669"/>
    <property type="project" value="TreeGrafter"/>
</dbReference>
<dbReference type="InterPro" id="IPR019432">
    <property type="entry name" value="Acyltransferase_MbtK/IucB-like"/>
</dbReference>
<dbReference type="Proteomes" id="UP000078544">
    <property type="component" value="Unassembled WGS sequence"/>
</dbReference>
<evidence type="ECO:0000259" key="2">
    <source>
        <dbReference type="SMART" id="SM01006"/>
    </source>
</evidence>
<evidence type="ECO:0000313" key="3">
    <source>
        <dbReference type="EMBL" id="KZZ94907.1"/>
    </source>
</evidence>
<dbReference type="GO" id="GO:0019290">
    <property type="term" value="P:siderophore biosynthetic process"/>
    <property type="evidence" value="ECO:0007669"/>
    <property type="project" value="InterPro"/>
</dbReference>
<dbReference type="SMART" id="SM01006">
    <property type="entry name" value="AlcB"/>
    <property type="match status" value="1"/>
</dbReference>
<reference evidence="3 4" key="1">
    <citation type="journal article" date="2016" name="Genome Biol. Evol.">
        <title>Divergent and convergent evolution of fungal pathogenicity.</title>
        <authorList>
            <person name="Shang Y."/>
            <person name="Xiao G."/>
            <person name="Zheng P."/>
            <person name="Cen K."/>
            <person name="Zhan S."/>
            <person name="Wang C."/>
        </authorList>
    </citation>
    <scope>NUCLEOTIDE SEQUENCE [LARGE SCALE GENOMIC DNA]</scope>
    <source>
        <strain evidence="3 4">RCEF 2490</strain>
    </source>
</reference>
<sequence>MTSSSSLQLSSLPETERVLQLPYPYFTEFTVRKTDSPLSTRDIRFYQIQERHGSSKHQLPASLQNDGLFFTEPSALRSVELPSDSNNSAWARARRSPYSVVSWDSKNNDATPTLAQAWLLLYVLFTIQPEMEVLRLELVGVNAAKLGAQLKDVLLAVDHPLPPRRKRAKPAAADTHEVVALRSTFWQGAGSPFGPRPVWCPSESPISFLGSAQPLSSYPLAPVEHTISFLSAGDPQDPERSQQAFHPIRPAKPAPGAVVYSRWIPHLRETFSMVSLDYQNEEHLKLFHSWQNDPRVSQGWNETGTIDQHREYLRNVHEDPHQVAVLAKWNDTFFAYFEEDRLGGYYNAGDFDRGRHSLVGDVRFRGPHRVTAWWSSLMHYLFLDDPRTMDVVGEPKNTNSTVIMYDFVHGFGVEHFVDLPHKRSACVRCPRGRFFQLCPLAESEKNVGGLRIGLVPKL</sequence>
<evidence type="ECO:0000256" key="1">
    <source>
        <dbReference type="ARBA" id="ARBA00009893"/>
    </source>
</evidence>
<keyword evidence="4" id="KW-1185">Reference proteome</keyword>
<feature type="domain" description="Acyltransferase MbtK/IucB-like conserved" evidence="2">
    <location>
        <begin position="274"/>
        <end position="323"/>
    </location>
</feature>
<keyword evidence="3" id="KW-0012">Acyltransferase</keyword>